<gene>
    <name evidence="9" type="primary">rbsK</name>
    <name evidence="11" type="ordered locus">FraEuI1c_5209</name>
</gene>
<dbReference type="HOGENOM" id="CLU_027634_2_0_11"/>
<evidence type="ECO:0000313" key="12">
    <source>
        <dbReference type="Proteomes" id="UP000002484"/>
    </source>
</evidence>
<evidence type="ECO:0000313" key="11">
    <source>
        <dbReference type="EMBL" id="ADP83197.1"/>
    </source>
</evidence>
<evidence type="ECO:0000256" key="6">
    <source>
        <dbReference type="ARBA" id="ARBA00022842"/>
    </source>
</evidence>
<keyword evidence="7 9" id="KW-0630">Potassium</keyword>
<feature type="binding site" evidence="9">
    <location>
        <position position="178"/>
    </location>
    <ligand>
        <name>ATP</name>
        <dbReference type="ChEBI" id="CHEBI:30616"/>
    </ligand>
</feature>
<keyword evidence="9" id="KW-0963">Cytoplasm</keyword>
<dbReference type="AlphaFoldDB" id="E3J6X7"/>
<feature type="binding site" evidence="9">
    <location>
        <position position="244"/>
    </location>
    <ligand>
        <name>K(+)</name>
        <dbReference type="ChEBI" id="CHEBI:29103"/>
    </ligand>
</feature>
<comment type="subcellular location">
    <subcellularLocation>
        <location evidence="9">Cytoplasm</location>
    </subcellularLocation>
</comment>
<dbReference type="GO" id="GO:0004747">
    <property type="term" value="F:ribokinase activity"/>
    <property type="evidence" value="ECO:0007669"/>
    <property type="project" value="UniProtKB-UniRule"/>
</dbReference>
<keyword evidence="8 9" id="KW-0119">Carbohydrate metabolism</keyword>
<keyword evidence="5 9" id="KW-0067">ATP-binding</keyword>
<feature type="binding site" evidence="9">
    <location>
        <position position="285"/>
    </location>
    <ligand>
        <name>K(+)</name>
        <dbReference type="ChEBI" id="CHEBI:29103"/>
    </ligand>
</feature>
<name>E3J6X7_PSEI1</name>
<dbReference type="STRING" id="298654.FraEuI1c_5209"/>
<evidence type="ECO:0000256" key="9">
    <source>
        <dbReference type="HAMAP-Rule" id="MF_01987"/>
    </source>
</evidence>
<dbReference type="InterPro" id="IPR011611">
    <property type="entry name" value="PfkB_dom"/>
</dbReference>
<dbReference type="GO" id="GO:0005829">
    <property type="term" value="C:cytosol"/>
    <property type="evidence" value="ECO:0007669"/>
    <property type="project" value="TreeGrafter"/>
</dbReference>
<comment type="cofactor">
    <cofactor evidence="9">
        <name>Mg(2+)</name>
        <dbReference type="ChEBI" id="CHEBI:18420"/>
    </cofactor>
    <text evidence="9">Requires a divalent cation, most likely magnesium in vivo, as an electrophilic catalyst to aid phosphoryl group transfer. It is the chelate of the metal and the nucleotide that is the actual substrate.</text>
</comment>
<feature type="binding site" evidence="9">
    <location>
        <position position="134"/>
    </location>
    <ligand>
        <name>substrate</name>
    </ligand>
</feature>
<dbReference type="Pfam" id="PF00294">
    <property type="entry name" value="PfkB"/>
    <property type="match status" value="1"/>
</dbReference>
<dbReference type="PRINTS" id="PR00990">
    <property type="entry name" value="RIBOKINASE"/>
</dbReference>
<evidence type="ECO:0000256" key="1">
    <source>
        <dbReference type="ARBA" id="ARBA00022679"/>
    </source>
</evidence>
<dbReference type="FunCoup" id="E3J6X7">
    <property type="interactions" value="377"/>
</dbReference>
<keyword evidence="6 9" id="KW-0460">Magnesium</keyword>
<keyword evidence="1 9" id="KW-0808">Transferase</keyword>
<comment type="caution">
    <text evidence="9">Lacks conserved residue(s) required for the propagation of feature annotation.</text>
</comment>
<dbReference type="InParanoid" id="E3J6X7"/>
<comment type="similarity">
    <text evidence="9">Belongs to the carbohydrate kinase PfkB family. Ribokinase subfamily.</text>
</comment>
<comment type="function">
    <text evidence="9">Catalyzes the phosphorylation of ribose at O-5 in a reaction requiring ATP and magnesium. The resulting D-ribose-5-phosphate can then be used either for sythesis of nucleotides, histidine, and tryptophan, or as a component of the pentose phosphate pathway.</text>
</comment>
<evidence type="ECO:0000256" key="3">
    <source>
        <dbReference type="ARBA" id="ARBA00022741"/>
    </source>
</evidence>
<dbReference type="Gene3D" id="3.40.1190.20">
    <property type="match status" value="1"/>
</dbReference>
<feature type="binding site" evidence="9">
    <location>
        <begin position="8"/>
        <end position="10"/>
    </location>
    <ligand>
        <name>substrate</name>
    </ligand>
</feature>
<feature type="binding site" evidence="9">
    <location>
        <begin position="36"/>
        <end position="40"/>
    </location>
    <ligand>
        <name>substrate</name>
    </ligand>
</feature>
<dbReference type="CDD" id="cd01174">
    <property type="entry name" value="ribokinase"/>
    <property type="match status" value="1"/>
</dbReference>
<comment type="subunit">
    <text evidence="9">Homodimer.</text>
</comment>
<feature type="domain" description="Carbohydrate kinase PfkB" evidence="10">
    <location>
        <begin position="2"/>
        <end position="292"/>
    </location>
</feature>
<dbReference type="KEGG" id="fri:FraEuI1c_5209"/>
<dbReference type="PANTHER" id="PTHR10584">
    <property type="entry name" value="SUGAR KINASE"/>
    <property type="match status" value="1"/>
</dbReference>
<dbReference type="EC" id="2.7.1.15" evidence="9"/>
<feature type="binding site" evidence="9">
    <location>
        <begin position="249"/>
        <end position="250"/>
    </location>
    <ligand>
        <name>ATP</name>
        <dbReference type="ChEBI" id="CHEBI:30616"/>
    </ligand>
</feature>
<feature type="binding site" evidence="9">
    <location>
        <position position="250"/>
    </location>
    <ligand>
        <name>substrate</name>
    </ligand>
</feature>
<evidence type="ECO:0000256" key="5">
    <source>
        <dbReference type="ARBA" id="ARBA00022840"/>
    </source>
</evidence>
<evidence type="ECO:0000256" key="4">
    <source>
        <dbReference type="ARBA" id="ARBA00022777"/>
    </source>
</evidence>
<proteinExistence type="inferred from homology"/>
<accession>E3J6X7</accession>
<dbReference type="InterPro" id="IPR029056">
    <property type="entry name" value="Ribokinase-like"/>
</dbReference>
<dbReference type="UniPathway" id="UPA00916">
    <property type="reaction ID" value="UER00889"/>
</dbReference>
<dbReference type="HAMAP" id="MF_01987">
    <property type="entry name" value="Ribokinase"/>
    <property type="match status" value="1"/>
</dbReference>
<dbReference type="EMBL" id="CP002299">
    <property type="protein sequence ID" value="ADP83197.1"/>
    <property type="molecule type" value="Genomic_DNA"/>
</dbReference>
<feature type="binding site" evidence="9">
    <location>
        <begin position="218"/>
        <end position="223"/>
    </location>
    <ligand>
        <name>ATP</name>
        <dbReference type="ChEBI" id="CHEBI:30616"/>
    </ligand>
</feature>
<feature type="active site" description="Proton acceptor" evidence="9">
    <location>
        <position position="250"/>
    </location>
</feature>
<comment type="activity regulation">
    <text evidence="9">Activated by a monovalent cation that binds near, but not in, the active site. The most likely occupant of the site in vivo is potassium. Ion binding induces a conformational change that may alter substrate affinity.</text>
</comment>
<evidence type="ECO:0000259" key="10">
    <source>
        <dbReference type="Pfam" id="PF00294"/>
    </source>
</evidence>
<protein>
    <recommendedName>
        <fullName evidence="9">Ribokinase</fullName>
        <shortName evidence="9">RK</shortName>
        <ecNumber evidence="9">2.7.1.15</ecNumber>
    </recommendedName>
</protein>
<feature type="binding site" evidence="9">
    <location>
        <position position="283"/>
    </location>
    <ligand>
        <name>K(+)</name>
        <dbReference type="ChEBI" id="CHEBI:29103"/>
    </ligand>
</feature>
<dbReference type="SUPFAM" id="SSF53613">
    <property type="entry name" value="Ribokinase-like"/>
    <property type="match status" value="1"/>
</dbReference>
<dbReference type="GO" id="GO:0046872">
    <property type="term" value="F:metal ion binding"/>
    <property type="evidence" value="ECO:0007669"/>
    <property type="project" value="UniProtKB-KW"/>
</dbReference>
<organism evidence="11 12">
    <name type="scientific">Pseudofrankia inefficax (strain DSM 45817 / CECT 9037 / DDB 130130 / EuI1c)</name>
    <name type="common">Frankia inefficax</name>
    <dbReference type="NCBI Taxonomy" id="298654"/>
    <lineage>
        <taxon>Bacteria</taxon>
        <taxon>Bacillati</taxon>
        <taxon>Actinomycetota</taxon>
        <taxon>Actinomycetes</taxon>
        <taxon>Frankiales</taxon>
        <taxon>Frankiaceae</taxon>
        <taxon>Pseudofrankia</taxon>
    </lineage>
</organism>
<evidence type="ECO:0000256" key="7">
    <source>
        <dbReference type="ARBA" id="ARBA00022958"/>
    </source>
</evidence>
<feature type="binding site" evidence="9">
    <location>
        <position position="274"/>
    </location>
    <ligand>
        <name>ATP</name>
        <dbReference type="ChEBI" id="CHEBI:30616"/>
    </ligand>
</feature>
<keyword evidence="12" id="KW-1185">Reference proteome</keyword>
<sequence length="303" mass="29684">MVVIGSINMDVVVTVERMPLPGETVAGGSVHQIPGGKGANQAVAARRLGAPTALVGAVGADGFGAVLAGFLGAERIDTSLVRMEHGPSGTALITVANGGENTVIVVAGANGSVSPARVAEATIRAGDVLLLQDEIPGETNEAAARAARAVGARTVLNLAPFRAPSPGLLAATDVLIVNETEFAELVEAPRADAAAIAERLRAELTACNGQPVGDVVVTLGAQGALARIGGEVLALPGRRGPVVDTTGAGDCFCGAFGASLAAGLPATAALERANAAAGLAVGRFGAGPAMPTATEVDAALSGV</sequence>
<keyword evidence="4 9" id="KW-0418">Kinase</keyword>
<feature type="binding site" evidence="9">
    <location>
        <position position="246"/>
    </location>
    <ligand>
        <name>K(+)</name>
        <dbReference type="ChEBI" id="CHEBI:29103"/>
    </ligand>
</feature>
<comment type="pathway">
    <text evidence="9">Carbohydrate metabolism; D-ribose degradation; D-ribose 5-phosphate from beta-D-ribopyranose: step 2/2.</text>
</comment>
<feature type="binding site" evidence="9">
    <location>
        <position position="280"/>
    </location>
    <ligand>
        <name>K(+)</name>
        <dbReference type="ChEBI" id="CHEBI:29103"/>
    </ligand>
</feature>
<dbReference type="Proteomes" id="UP000002484">
    <property type="component" value="Chromosome"/>
</dbReference>
<dbReference type="GO" id="GO:0005524">
    <property type="term" value="F:ATP binding"/>
    <property type="evidence" value="ECO:0007669"/>
    <property type="project" value="UniProtKB-UniRule"/>
</dbReference>
<dbReference type="eggNOG" id="COG0524">
    <property type="taxonomic scope" value="Bacteria"/>
</dbReference>
<evidence type="ECO:0000256" key="8">
    <source>
        <dbReference type="ARBA" id="ARBA00023277"/>
    </source>
</evidence>
<dbReference type="GO" id="GO:0019303">
    <property type="term" value="P:D-ribose catabolic process"/>
    <property type="evidence" value="ECO:0007669"/>
    <property type="project" value="UniProtKB-UniRule"/>
</dbReference>
<reference evidence="11 12" key="1">
    <citation type="submission" date="2010-10" db="EMBL/GenBank/DDBJ databases">
        <title>Complete sequence of Frankia sp. EuI1c.</title>
        <authorList>
            <consortium name="US DOE Joint Genome Institute"/>
            <person name="Lucas S."/>
            <person name="Copeland A."/>
            <person name="Lapidus A."/>
            <person name="Cheng J.-F."/>
            <person name="Bruce D."/>
            <person name="Goodwin L."/>
            <person name="Pitluck S."/>
            <person name="Chertkov O."/>
            <person name="Detter J.C."/>
            <person name="Han C."/>
            <person name="Tapia R."/>
            <person name="Land M."/>
            <person name="Hauser L."/>
            <person name="Jeffries C."/>
            <person name="Kyrpides N."/>
            <person name="Ivanova N."/>
            <person name="Mikhailova N."/>
            <person name="Beauchemin N."/>
            <person name="Sen A."/>
            <person name="Sur S.A."/>
            <person name="Gtari M."/>
            <person name="Wall L."/>
            <person name="Tisa L."/>
            <person name="Woyke T."/>
        </authorList>
    </citation>
    <scope>NUCLEOTIDE SEQUENCE [LARGE SCALE GENOMIC DNA]</scope>
    <source>
        <strain evidence="12">DSM 45817 / CECT 9037 / EuI1c</strain>
    </source>
</reference>
<comment type="catalytic activity">
    <reaction evidence="9">
        <text>D-ribose + ATP = D-ribose 5-phosphate + ADP + H(+)</text>
        <dbReference type="Rhea" id="RHEA:13697"/>
        <dbReference type="ChEBI" id="CHEBI:15378"/>
        <dbReference type="ChEBI" id="CHEBI:30616"/>
        <dbReference type="ChEBI" id="CHEBI:47013"/>
        <dbReference type="ChEBI" id="CHEBI:78346"/>
        <dbReference type="ChEBI" id="CHEBI:456216"/>
        <dbReference type="EC" id="2.7.1.15"/>
    </reaction>
</comment>
<keyword evidence="3 9" id="KW-0547">Nucleotide-binding</keyword>
<dbReference type="PANTHER" id="PTHR10584:SF166">
    <property type="entry name" value="RIBOKINASE"/>
    <property type="match status" value="1"/>
</dbReference>
<dbReference type="InterPro" id="IPR002139">
    <property type="entry name" value="Ribo/fructo_kinase"/>
</dbReference>
<evidence type="ECO:0000256" key="2">
    <source>
        <dbReference type="ARBA" id="ARBA00022723"/>
    </source>
</evidence>
<keyword evidence="2 9" id="KW-0479">Metal-binding</keyword>
<dbReference type="InterPro" id="IPR011877">
    <property type="entry name" value="Ribokinase"/>
</dbReference>